<dbReference type="Pfam" id="PF26312">
    <property type="entry name" value="DUF8083"/>
    <property type="match status" value="1"/>
</dbReference>
<accession>A0ABN8V2L6</accession>
<evidence type="ECO:0000256" key="1">
    <source>
        <dbReference type="SAM" id="MobiDB-lite"/>
    </source>
</evidence>
<evidence type="ECO:0000259" key="2">
    <source>
        <dbReference type="Pfam" id="PF26312"/>
    </source>
</evidence>
<dbReference type="Proteomes" id="UP001154015">
    <property type="component" value="Unassembled WGS sequence"/>
</dbReference>
<name>A0ABN8V2L6_STRGL</name>
<feature type="domain" description="DUF8083" evidence="2">
    <location>
        <begin position="42"/>
        <end position="309"/>
    </location>
</feature>
<proteinExistence type="predicted"/>
<reference evidence="3" key="1">
    <citation type="submission" date="2022-03" db="EMBL/GenBank/DDBJ databases">
        <authorList>
            <person name="Leyn A S."/>
        </authorList>
    </citation>
    <scope>NUCLEOTIDE SEQUENCE</scope>
    <source>
        <strain evidence="3">Streptomyces globisporus 4-3</strain>
    </source>
</reference>
<feature type="region of interest" description="Disordered" evidence="1">
    <location>
        <begin position="1"/>
        <end position="23"/>
    </location>
</feature>
<gene>
    <name evidence="3" type="ORF">SGL43_03731</name>
</gene>
<protein>
    <recommendedName>
        <fullName evidence="2">DUF8083 domain-containing protein</fullName>
    </recommendedName>
</protein>
<dbReference type="EMBL" id="CAKXYP010000010">
    <property type="protein sequence ID" value="CAH9416701.1"/>
    <property type="molecule type" value="Genomic_DNA"/>
</dbReference>
<evidence type="ECO:0000313" key="4">
    <source>
        <dbReference type="Proteomes" id="UP001154015"/>
    </source>
</evidence>
<organism evidence="3 4">
    <name type="scientific">Streptomyces globisporus</name>
    <dbReference type="NCBI Taxonomy" id="1908"/>
    <lineage>
        <taxon>Bacteria</taxon>
        <taxon>Bacillati</taxon>
        <taxon>Actinomycetota</taxon>
        <taxon>Actinomycetes</taxon>
        <taxon>Kitasatosporales</taxon>
        <taxon>Streptomycetaceae</taxon>
        <taxon>Streptomyces</taxon>
    </lineage>
</organism>
<sequence length="312" mass="34785">MGKSVSPPAARICPRAKDHPPGVIGHDTMRSMSVVSSVLVPYTSYLRIYEPLAAFAEPERSHWARYAQREELPTAQDELRRSLADLVSTPPVGVPAHESGDAFVAELDGVVCVCPWRTRLRGWLALEELGGMFPANVLDAVLPAVVRGQAAADHERWQRLHPDARPWIRTTVWQVPVRWFVLFHDEEREYAAADGEGAGPLLRYRTPMVEARRRLARALRTLRESVPEGPLTEGLVDVGRWLEEFHPRSLVELDYGGLVHALPADRLAGDRSAADVAEGLAALRDGDSERAGEAYARLAERWRAVRDLQFTN</sequence>
<evidence type="ECO:0000313" key="3">
    <source>
        <dbReference type="EMBL" id="CAH9416701.1"/>
    </source>
</evidence>
<comment type="caution">
    <text evidence="3">The sequence shown here is derived from an EMBL/GenBank/DDBJ whole genome shotgun (WGS) entry which is preliminary data.</text>
</comment>
<dbReference type="InterPro" id="IPR058396">
    <property type="entry name" value="DUF8083"/>
</dbReference>
<keyword evidence="4" id="KW-1185">Reference proteome</keyword>